<dbReference type="GO" id="GO:0005576">
    <property type="term" value="C:extracellular region"/>
    <property type="evidence" value="ECO:0007669"/>
    <property type="project" value="TreeGrafter"/>
</dbReference>
<reference evidence="3" key="1">
    <citation type="submission" date="2025-08" db="UniProtKB">
        <authorList>
            <consortium name="RefSeq"/>
        </authorList>
    </citation>
    <scope>IDENTIFICATION</scope>
    <source>
        <tissue evidence="3">Whole sample</tissue>
    </source>
</reference>
<dbReference type="PANTHER" id="PTHR46448">
    <property type="entry name" value="PROTEIN KINASE DOMAIN-CONTAINING PROTEIN"/>
    <property type="match status" value="1"/>
</dbReference>
<dbReference type="AlphaFoldDB" id="A0A8B8EHL9"/>
<protein>
    <submittedName>
        <fullName evidence="3">Uncharacterized protein LOC111134427 isoform X2</fullName>
    </submittedName>
</protein>
<dbReference type="Proteomes" id="UP000694844">
    <property type="component" value="Chromosome 5"/>
</dbReference>
<dbReference type="RefSeq" id="XP_022339136.1">
    <property type="nucleotide sequence ID" value="XM_022483428.1"/>
</dbReference>
<dbReference type="PANTHER" id="PTHR46448:SF1">
    <property type="entry name" value="PROTEIN KINASE DOMAIN-CONTAINING PROTEIN"/>
    <property type="match status" value="1"/>
</dbReference>
<evidence type="ECO:0000313" key="2">
    <source>
        <dbReference type="Proteomes" id="UP000694844"/>
    </source>
</evidence>
<dbReference type="GO" id="GO:0001501">
    <property type="term" value="P:skeletal system development"/>
    <property type="evidence" value="ECO:0007669"/>
    <property type="project" value="TreeGrafter"/>
</dbReference>
<proteinExistence type="predicted"/>
<sequence length="861" mass="96775">MRCRLRYKSGWTAFLFLFCIAGVFLTYKQVNDVDEKRPEKLQTEDRNHPDVVEMRQRVQEIVNQNRNNEDIPFMDEDKTVRLRRLLSDLYPDNWGTAKDADEMAYDIKIQLSDLGYESGLSCKDIDNLRISQAIKVGSKKYVDRAVLRPQNTEVVIKSQGNDQETKIKCMKNVYDADKCHNMGNYQLMREILLLSFLKHPGIVNLIGFCIRGDSINYDIKKKGLLLVLEAGTPITPGILSYTQWETRMKFAIQLAELLKYLEATPLGSVELIGIRIDDFVTTKGNQLKLVDLDDVNLEEKTCHSDADCKIPSASLAQMSCVSGRCKDWNAKNNLQKVGPSLFHELLSNPPSAISRGINEVKQSILLLNITANQILQKLKGMQTKTGQVGGYRANEGQGHAKVELIEERVMINHEDQRRQEEINANRVLPVDSSGDYQRIEQSNFPGQYDYTCSSSRVLWGCVITVHSLGQAKAYCNNDLQCRAFVLFTSNPDGDSLMTMVAKNSGSGKPQPNVGATLFIRSSGSPQNAPQNAPLEVDQKKTTVSPQVLVSECRARTWNANSEARISRERRLMAHLGLKGVSEDNWKLKVKMSRIVKHSGLDKFMESSTVGARFEVELANLDKPMKRALFLYEKGPKQYHIAHLIQYHLDRILGLYQTPPTVVWPLSVADVADVAGEKIWAETLGNLLGNKEEIKGLLSFPIPSNVKAENLTLVNQTKIVNSVVAFNKSEKLQIEYALLATLCKSSLKRLVTSKGHFIHFTADEAFQDLNTNLMGYFHNCQFPNVVYKALTCFKCSTKGSQICSLGHEAMQRILSHGFTSRDIKIQDLTPNELSSIINDAATTVMIAVDSCIKNFGRDKVLY</sequence>
<dbReference type="SUPFAM" id="SSF56112">
    <property type="entry name" value="Protein kinase-like (PK-like)"/>
    <property type="match status" value="1"/>
</dbReference>
<dbReference type="OrthoDB" id="4062651at2759"/>
<dbReference type="GO" id="GO:0004715">
    <property type="term" value="F:non-membrane spanning protein tyrosine kinase activity"/>
    <property type="evidence" value="ECO:0007669"/>
    <property type="project" value="InterPro"/>
</dbReference>
<dbReference type="Pfam" id="PF12260">
    <property type="entry name" value="PIP49_C"/>
    <property type="match status" value="1"/>
</dbReference>
<dbReference type="InterPro" id="IPR022049">
    <property type="entry name" value="FAM69_kinase_dom"/>
</dbReference>
<gene>
    <name evidence="3" type="primary">LOC111134427</name>
</gene>
<evidence type="ECO:0000259" key="1">
    <source>
        <dbReference type="Pfam" id="PF12260"/>
    </source>
</evidence>
<keyword evidence="2" id="KW-1185">Reference proteome</keyword>
<dbReference type="Gene3D" id="1.10.510.10">
    <property type="entry name" value="Transferase(Phosphotransferase) domain 1"/>
    <property type="match status" value="1"/>
</dbReference>
<feature type="domain" description="FAM69 protein-kinase" evidence="1">
    <location>
        <begin position="242"/>
        <end position="359"/>
    </location>
</feature>
<evidence type="ECO:0000313" key="3">
    <source>
        <dbReference type="RefSeq" id="XP_022339136.1"/>
    </source>
</evidence>
<dbReference type="InterPro" id="IPR042983">
    <property type="entry name" value="PKDCC"/>
</dbReference>
<dbReference type="InterPro" id="IPR011009">
    <property type="entry name" value="Kinase-like_dom_sf"/>
</dbReference>
<organism evidence="2 3">
    <name type="scientific">Crassostrea virginica</name>
    <name type="common">Eastern oyster</name>
    <dbReference type="NCBI Taxonomy" id="6565"/>
    <lineage>
        <taxon>Eukaryota</taxon>
        <taxon>Metazoa</taxon>
        <taxon>Spiralia</taxon>
        <taxon>Lophotrochozoa</taxon>
        <taxon>Mollusca</taxon>
        <taxon>Bivalvia</taxon>
        <taxon>Autobranchia</taxon>
        <taxon>Pteriomorphia</taxon>
        <taxon>Ostreida</taxon>
        <taxon>Ostreoidea</taxon>
        <taxon>Ostreidae</taxon>
        <taxon>Crassostrea</taxon>
    </lineage>
</organism>
<name>A0A8B8EHL9_CRAVI</name>
<dbReference type="GeneID" id="111134427"/>
<accession>A0A8B8EHL9</accession>